<dbReference type="InterPro" id="IPR032914">
    <property type="entry name" value="Vam6/VPS39/TRAP1"/>
</dbReference>
<dbReference type="GO" id="GO:0006886">
    <property type="term" value="P:intracellular protein transport"/>
    <property type="evidence" value="ECO:0007669"/>
    <property type="project" value="UniProtKB-UniRule"/>
</dbReference>
<dbReference type="InterPro" id="IPR000547">
    <property type="entry name" value="Clathrin_H-chain/VPS_repeat"/>
</dbReference>
<comment type="similarity">
    <text evidence="3">Belongs to the VAM6/VPS39 family.</text>
</comment>
<organism evidence="7 8">
    <name type="scientific">Exidia glandulosa HHB12029</name>
    <dbReference type="NCBI Taxonomy" id="1314781"/>
    <lineage>
        <taxon>Eukaryota</taxon>
        <taxon>Fungi</taxon>
        <taxon>Dikarya</taxon>
        <taxon>Basidiomycota</taxon>
        <taxon>Agaricomycotina</taxon>
        <taxon>Agaricomycetes</taxon>
        <taxon>Auriculariales</taxon>
        <taxon>Exidiaceae</taxon>
        <taxon>Exidia</taxon>
    </lineage>
</organism>
<keyword evidence="2" id="KW-0472">Membrane</keyword>
<protein>
    <recommendedName>
        <fullName evidence="6">CNH domain-containing protein</fullName>
    </recommendedName>
</protein>
<dbReference type="PROSITE" id="PS50236">
    <property type="entry name" value="CHCR"/>
    <property type="match status" value="1"/>
</dbReference>
<proteinExistence type="inferred from homology"/>
<evidence type="ECO:0000313" key="7">
    <source>
        <dbReference type="EMBL" id="KZV95384.1"/>
    </source>
</evidence>
<dbReference type="Pfam" id="PF00780">
    <property type="entry name" value="CNH"/>
    <property type="match status" value="1"/>
</dbReference>
<name>A0A165JVA6_EXIGL</name>
<keyword evidence="8" id="KW-1185">Reference proteome</keyword>
<dbReference type="GO" id="GO:0034058">
    <property type="term" value="P:endosomal vesicle fusion"/>
    <property type="evidence" value="ECO:0007669"/>
    <property type="project" value="TreeGrafter"/>
</dbReference>
<dbReference type="Pfam" id="PF10367">
    <property type="entry name" value="zf-Vps39_C"/>
    <property type="match status" value="1"/>
</dbReference>
<dbReference type="OrthoDB" id="5325112at2759"/>
<evidence type="ECO:0000256" key="4">
    <source>
        <dbReference type="PROSITE-ProRule" id="PRU01006"/>
    </source>
</evidence>
<reference evidence="7 8" key="1">
    <citation type="journal article" date="2016" name="Mol. Biol. Evol.">
        <title>Comparative Genomics of Early-Diverging Mushroom-Forming Fungi Provides Insights into the Origins of Lignocellulose Decay Capabilities.</title>
        <authorList>
            <person name="Nagy L.G."/>
            <person name="Riley R."/>
            <person name="Tritt A."/>
            <person name="Adam C."/>
            <person name="Daum C."/>
            <person name="Floudas D."/>
            <person name="Sun H."/>
            <person name="Yadav J.S."/>
            <person name="Pangilinan J."/>
            <person name="Larsson K.H."/>
            <person name="Matsuura K."/>
            <person name="Barry K."/>
            <person name="Labutti K."/>
            <person name="Kuo R."/>
            <person name="Ohm R.A."/>
            <person name="Bhattacharya S.S."/>
            <person name="Shirouzu T."/>
            <person name="Yoshinaga Y."/>
            <person name="Martin F.M."/>
            <person name="Grigoriev I.V."/>
            <person name="Hibbett D.S."/>
        </authorList>
    </citation>
    <scope>NUCLEOTIDE SEQUENCE [LARGE SCALE GENOMIC DNA]</scope>
    <source>
        <strain evidence="7 8">HHB12029</strain>
    </source>
</reference>
<dbReference type="PANTHER" id="PTHR12894">
    <property type="entry name" value="CNH DOMAIN CONTAINING"/>
    <property type="match status" value="1"/>
</dbReference>
<dbReference type="EMBL" id="KV425958">
    <property type="protein sequence ID" value="KZV95384.1"/>
    <property type="molecule type" value="Genomic_DNA"/>
</dbReference>
<gene>
    <name evidence="7" type="ORF">EXIGLDRAFT_739755</name>
</gene>
<dbReference type="Pfam" id="PF10366">
    <property type="entry name" value="Vps39_1"/>
    <property type="match status" value="1"/>
</dbReference>
<dbReference type="GO" id="GO:0012505">
    <property type="term" value="C:endomembrane system"/>
    <property type="evidence" value="ECO:0007669"/>
    <property type="project" value="UniProtKB-SubCell"/>
</dbReference>
<dbReference type="InterPro" id="IPR001180">
    <property type="entry name" value="CNH_dom"/>
</dbReference>
<dbReference type="AlphaFoldDB" id="A0A165JVA6"/>
<dbReference type="InParanoid" id="A0A165JVA6"/>
<dbReference type="Proteomes" id="UP000077266">
    <property type="component" value="Unassembled WGS sequence"/>
</dbReference>
<sequence>MPPFTVNAVVENFKERPEAITVQGDHLYVGTSTGNLHIYSLDEHPEDETRTVAHLVEVKKSFTGRARPIDRLGFLRDINSLVVLCDWIVTLFPLPNLSPGKPLVQARNAMSFAINSSVITTDDIKSVVTHLLVGCQKKAVLYTWRDGEAQEVKEWSLPHSPRAIAFVNAKQAYMAYTAADIVLLSLDTLQITDVEFPTSNAPPSNVVAGVANNMGMGALANLGGFSNYMTLGLGAKAKPSLVKLNDGEILITREHASLFFGPDSKLSRLSGVEWPSSPDEIAYVQNYLFSILPGSPNPSVQIRSSLSLQPAQNLAYPFASQQQAPSTMRLLTTVAAGKAPVLVVSTPNEKNAATTQGSTLWLMGMRPWSAQLDELVAGGHYADALALLETLDKSSLPDQDERRRHIRGLLGVSYFERGEFDFAIDIFIELEVNPARVVALYPPNIAGRLSTPREKWIELFGGTPPVAPQPTSETKEDVEQPRQSVIAGRLKGGLDMFLPSSSTFGNLAAAATKDSDAQSVTSSVDAPKPAVDNSKRSMETLMRYLTDRRQKVTGALSALHISASQSSTYPLLSQTAIEEVFGLPDEHPSALVPEQLVRYAQVVYTAMFKTYLVIRPTLVGPLCRIDNWCEVAEVEEELRAREMFTDLIDLYRGKNMHDKALELLKERSTHETDPRDKLDPTIRYLQKLGPQETQTIFAWSRWLFDVDSRMALDVFTLEESRLPRASVADFLETIDASLCTRYIEHLINELRENDATFHDRLADLYLHGVTRASAAGRQDEKNQVYSKLLAFIGSSTQYHVDRLFAHLPSEDLYEAKAILLGRLGRHEAALEIYVYKLQNYVEAEEYCKRVYRADATAAGIFILLLRIFLRPPSGSGGSALLKPALEFISRQSPRLDTQETIKLLPPLVPAGALKEFLIDAVRQPVFDTRVVREVGKARSEEVARRLVAQQERRVRIDDSRICPQCHKRIGVSVIAVHLPRGEVTHYHCRETFSKRLRDGIRS</sequence>
<evidence type="ECO:0000256" key="1">
    <source>
        <dbReference type="ARBA" id="ARBA00004184"/>
    </source>
</evidence>
<dbReference type="InterPro" id="IPR019452">
    <property type="entry name" value="VPS39/TGF_beta_rcpt-assoc_1"/>
</dbReference>
<feature type="domain" description="CNH" evidence="6">
    <location>
        <begin position="3"/>
        <end position="329"/>
    </location>
</feature>
<feature type="region of interest" description="Disordered" evidence="5">
    <location>
        <begin position="463"/>
        <end position="482"/>
    </location>
</feature>
<dbReference type="PROSITE" id="PS50219">
    <property type="entry name" value="CNH"/>
    <property type="match status" value="1"/>
</dbReference>
<evidence type="ECO:0000256" key="2">
    <source>
        <dbReference type="ARBA" id="ARBA00023136"/>
    </source>
</evidence>
<feature type="repeat" description="CHCR" evidence="4">
    <location>
        <begin position="715"/>
        <end position="873"/>
    </location>
</feature>
<evidence type="ECO:0000256" key="5">
    <source>
        <dbReference type="SAM" id="MobiDB-lite"/>
    </source>
</evidence>
<dbReference type="FunCoup" id="A0A165JVA6">
    <property type="interactions" value="925"/>
</dbReference>
<evidence type="ECO:0000256" key="3">
    <source>
        <dbReference type="ARBA" id="ARBA00038201"/>
    </source>
</evidence>
<dbReference type="GO" id="GO:0000329">
    <property type="term" value="C:fungal-type vacuole membrane"/>
    <property type="evidence" value="ECO:0007669"/>
    <property type="project" value="TreeGrafter"/>
</dbReference>
<comment type="subcellular location">
    <subcellularLocation>
        <location evidence="1">Endomembrane system</location>
        <topology evidence="1">Peripheral membrane protein</topology>
    </subcellularLocation>
</comment>
<evidence type="ECO:0000259" key="6">
    <source>
        <dbReference type="PROSITE" id="PS50219"/>
    </source>
</evidence>
<accession>A0A165JVA6</accession>
<dbReference type="GO" id="GO:0006914">
    <property type="term" value="P:autophagy"/>
    <property type="evidence" value="ECO:0007669"/>
    <property type="project" value="TreeGrafter"/>
</dbReference>
<dbReference type="STRING" id="1314781.A0A165JVA6"/>
<dbReference type="PANTHER" id="PTHR12894:SF49">
    <property type="entry name" value="VAM6_VPS39-LIKE PROTEIN"/>
    <property type="match status" value="1"/>
</dbReference>
<dbReference type="InterPro" id="IPR019453">
    <property type="entry name" value="VPS39/TGFA1_Znf"/>
</dbReference>
<evidence type="ECO:0000313" key="8">
    <source>
        <dbReference type="Proteomes" id="UP000077266"/>
    </source>
</evidence>